<protein>
    <submittedName>
        <fullName evidence="1">Uncharacterized protein</fullName>
    </submittedName>
</protein>
<gene>
    <name evidence="1" type="ORF">AAG570_003823</name>
</gene>
<evidence type="ECO:0000313" key="2">
    <source>
        <dbReference type="Proteomes" id="UP001558652"/>
    </source>
</evidence>
<accession>A0ABD0Y1Y8</accession>
<dbReference type="AlphaFoldDB" id="A0ABD0Y1Y8"/>
<dbReference type="Proteomes" id="UP001558652">
    <property type="component" value="Unassembled WGS sequence"/>
</dbReference>
<dbReference type="EMBL" id="JBFDAA010000015">
    <property type="protein sequence ID" value="KAL1117504.1"/>
    <property type="molecule type" value="Genomic_DNA"/>
</dbReference>
<evidence type="ECO:0000313" key="1">
    <source>
        <dbReference type="EMBL" id="KAL1117504.1"/>
    </source>
</evidence>
<reference evidence="1 2" key="1">
    <citation type="submission" date="2024-07" db="EMBL/GenBank/DDBJ databases">
        <title>Chromosome-level genome assembly of the water stick insect Ranatra chinensis (Heteroptera: Nepidae).</title>
        <authorList>
            <person name="Liu X."/>
        </authorList>
    </citation>
    <scope>NUCLEOTIDE SEQUENCE [LARGE SCALE GENOMIC DNA]</scope>
    <source>
        <strain evidence="1">Cailab_2021Rc</strain>
        <tissue evidence="1">Muscle</tissue>
    </source>
</reference>
<organism evidence="1 2">
    <name type="scientific">Ranatra chinensis</name>
    <dbReference type="NCBI Taxonomy" id="642074"/>
    <lineage>
        <taxon>Eukaryota</taxon>
        <taxon>Metazoa</taxon>
        <taxon>Ecdysozoa</taxon>
        <taxon>Arthropoda</taxon>
        <taxon>Hexapoda</taxon>
        <taxon>Insecta</taxon>
        <taxon>Pterygota</taxon>
        <taxon>Neoptera</taxon>
        <taxon>Paraneoptera</taxon>
        <taxon>Hemiptera</taxon>
        <taxon>Heteroptera</taxon>
        <taxon>Panheteroptera</taxon>
        <taxon>Nepomorpha</taxon>
        <taxon>Nepidae</taxon>
        <taxon>Ranatrinae</taxon>
        <taxon>Ranatra</taxon>
    </lineage>
</organism>
<sequence length="118" mass="13352">MLESVESVILQELIRKCRVTWFVVRTLFTPGISRHKAYFLWRSVDVHPVATPHSGSCKWHCPHQLLAFLPFLVSVSDPGRIAYPDSLPTARRPPLNNVLDPRVVSLTFLRDMSGGVES</sequence>
<keyword evidence="2" id="KW-1185">Reference proteome</keyword>
<name>A0ABD0Y1Y8_9HEMI</name>
<comment type="caution">
    <text evidence="1">The sequence shown here is derived from an EMBL/GenBank/DDBJ whole genome shotgun (WGS) entry which is preliminary data.</text>
</comment>
<proteinExistence type="predicted"/>